<sequence length="133" mass="15333">MSGETETKKRKHSTLADSQRKHIEKLMRNVDKEIVLPGPAKVELKPPPEIVLNVGGSSAGAGSSDFHTYRVLRRKENARIKLMESEAKDEEEKEAYEQEREELKRKDEEKTAKNRAKRQKRKHGKKPKNTKSE</sequence>
<protein>
    <submittedName>
        <fullName evidence="2">DUF1168-domain-containing protein</fullName>
    </submittedName>
</protein>
<dbReference type="GO" id="GO:0004860">
    <property type="term" value="F:protein kinase inhibitor activity"/>
    <property type="evidence" value="ECO:0007669"/>
    <property type="project" value="TreeGrafter"/>
</dbReference>
<dbReference type="InterPro" id="IPR009548">
    <property type="entry name" value="Prkrip1"/>
</dbReference>
<organism evidence="2 3">
    <name type="scientific">Linderina pennispora</name>
    <dbReference type="NCBI Taxonomy" id="61395"/>
    <lineage>
        <taxon>Eukaryota</taxon>
        <taxon>Fungi</taxon>
        <taxon>Fungi incertae sedis</taxon>
        <taxon>Zoopagomycota</taxon>
        <taxon>Kickxellomycotina</taxon>
        <taxon>Kickxellomycetes</taxon>
        <taxon>Kickxellales</taxon>
        <taxon>Kickxellaceae</taxon>
        <taxon>Linderina</taxon>
    </lineage>
</organism>
<gene>
    <name evidence="2" type="ORF">DL89DRAFT_284257</name>
</gene>
<dbReference type="STRING" id="61395.A0A1Y1W8V3"/>
<dbReference type="EMBL" id="MCFD01000007">
    <property type="protein sequence ID" value="ORX69768.1"/>
    <property type="molecule type" value="Genomic_DNA"/>
</dbReference>
<dbReference type="GO" id="GO:0003725">
    <property type="term" value="F:double-stranded RNA binding"/>
    <property type="evidence" value="ECO:0007669"/>
    <property type="project" value="InterPro"/>
</dbReference>
<comment type="caution">
    <text evidence="2">The sequence shown here is derived from an EMBL/GenBank/DDBJ whole genome shotgun (WGS) entry which is preliminary data.</text>
</comment>
<feature type="compositionally biased region" description="Basic and acidic residues" evidence="1">
    <location>
        <begin position="95"/>
        <end position="112"/>
    </location>
</feature>
<keyword evidence="3" id="KW-1185">Reference proteome</keyword>
<dbReference type="GO" id="GO:0005730">
    <property type="term" value="C:nucleolus"/>
    <property type="evidence" value="ECO:0007669"/>
    <property type="project" value="TreeGrafter"/>
</dbReference>
<name>A0A1Y1W8V3_9FUNG</name>
<accession>A0A1Y1W8V3</accession>
<dbReference type="GeneID" id="63806421"/>
<feature type="compositionally biased region" description="Basic residues" evidence="1">
    <location>
        <begin position="113"/>
        <end position="133"/>
    </location>
</feature>
<reference evidence="2 3" key="1">
    <citation type="submission" date="2016-07" db="EMBL/GenBank/DDBJ databases">
        <title>Pervasive Adenine N6-methylation of Active Genes in Fungi.</title>
        <authorList>
            <consortium name="DOE Joint Genome Institute"/>
            <person name="Mondo S.J."/>
            <person name="Dannebaum R.O."/>
            <person name="Kuo R.C."/>
            <person name="Labutti K."/>
            <person name="Haridas S."/>
            <person name="Kuo A."/>
            <person name="Salamov A."/>
            <person name="Ahrendt S.R."/>
            <person name="Lipzen A."/>
            <person name="Sullivan W."/>
            <person name="Andreopoulos W.B."/>
            <person name="Clum A."/>
            <person name="Lindquist E."/>
            <person name="Daum C."/>
            <person name="Ramamoorthy G.K."/>
            <person name="Gryganskyi A."/>
            <person name="Culley D."/>
            <person name="Magnuson J.K."/>
            <person name="James T.Y."/>
            <person name="O'Malley M.A."/>
            <person name="Stajich J.E."/>
            <person name="Spatafora J.W."/>
            <person name="Visel A."/>
            <person name="Grigoriev I.V."/>
        </authorList>
    </citation>
    <scope>NUCLEOTIDE SEQUENCE [LARGE SCALE GENOMIC DNA]</scope>
    <source>
        <strain evidence="2 3">ATCC 12442</strain>
    </source>
</reference>
<dbReference type="OrthoDB" id="10067079at2759"/>
<dbReference type="PANTHER" id="PTHR13507:SF0">
    <property type="entry name" value="PRKR-INTERACTING PROTEIN 1"/>
    <property type="match status" value="1"/>
</dbReference>
<dbReference type="Proteomes" id="UP000193922">
    <property type="component" value="Unassembled WGS sequence"/>
</dbReference>
<evidence type="ECO:0000256" key="1">
    <source>
        <dbReference type="SAM" id="MobiDB-lite"/>
    </source>
</evidence>
<dbReference type="AlphaFoldDB" id="A0A1Y1W8V3"/>
<dbReference type="GO" id="GO:0019901">
    <property type="term" value="F:protein kinase binding"/>
    <property type="evidence" value="ECO:0007669"/>
    <property type="project" value="TreeGrafter"/>
</dbReference>
<dbReference type="Pfam" id="PF06658">
    <property type="entry name" value="DUF1168"/>
    <property type="match status" value="1"/>
</dbReference>
<evidence type="ECO:0000313" key="3">
    <source>
        <dbReference type="Proteomes" id="UP000193922"/>
    </source>
</evidence>
<feature type="region of interest" description="Disordered" evidence="1">
    <location>
        <begin position="82"/>
        <end position="133"/>
    </location>
</feature>
<evidence type="ECO:0000313" key="2">
    <source>
        <dbReference type="EMBL" id="ORX69768.1"/>
    </source>
</evidence>
<dbReference type="PANTHER" id="PTHR13507">
    <property type="entry name" value="PRKR-INTERACTING PROTEIN 1"/>
    <property type="match status" value="1"/>
</dbReference>
<dbReference type="RefSeq" id="XP_040743456.1">
    <property type="nucleotide sequence ID" value="XM_040889773.1"/>
</dbReference>
<proteinExistence type="predicted"/>